<dbReference type="EMBL" id="FOMI01000003">
    <property type="protein sequence ID" value="SFD07450.1"/>
    <property type="molecule type" value="Genomic_DNA"/>
</dbReference>
<dbReference type="GO" id="GO:0016780">
    <property type="term" value="F:phosphotransferase activity, for other substituted phosphate groups"/>
    <property type="evidence" value="ECO:0007669"/>
    <property type="project" value="TreeGrafter"/>
</dbReference>
<dbReference type="PANTHER" id="PTHR30576">
    <property type="entry name" value="COLANIC BIOSYNTHESIS UDP-GLUCOSE LIPID CARRIER TRANSFERASE"/>
    <property type="match status" value="1"/>
</dbReference>
<keyword evidence="5" id="KW-1185">Reference proteome</keyword>
<evidence type="ECO:0000259" key="3">
    <source>
        <dbReference type="Pfam" id="PF02397"/>
    </source>
</evidence>
<proteinExistence type="inferred from homology"/>
<evidence type="ECO:0000256" key="2">
    <source>
        <dbReference type="SAM" id="Phobius"/>
    </source>
</evidence>
<evidence type="ECO:0000313" key="4">
    <source>
        <dbReference type="EMBL" id="SFD07450.1"/>
    </source>
</evidence>
<dbReference type="Proteomes" id="UP000199439">
    <property type="component" value="Unassembled WGS sequence"/>
</dbReference>
<keyword evidence="4" id="KW-0808">Transferase</keyword>
<reference evidence="5" key="1">
    <citation type="submission" date="2016-10" db="EMBL/GenBank/DDBJ databases">
        <authorList>
            <person name="Varghese N."/>
            <person name="Submissions S."/>
        </authorList>
    </citation>
    <scope>NUCLEOTIDE SEQUENCE [LARGE SCALE GENOMIC DNA]</scope>
    <source>
        <strain evidence="5">DSM 25730</strain>
    </source>
</reference>
<dbReference type="InterPro" id="IPR003362">
    <property type="entry name" value="Bact_transf"/>
</dbReference>
<dbReference type="AlphaFoldDB" id="A0A1I1PN54"/>
<organism evidence="4 5">
    <name type="scientific">Algibacter pectinivorans</name>
    <dbReference type="NCBI Taxonomy" id="870482"/>
    <lineage>
        <taxon>Bacteria</taxon>
        <taxon>Pseudomonadati</taxon>
        <taxon>Bacteroidota</taxon>
        <taxon>Flavobacteriia</taxon>
        <taxon>Flavobacteriales</taxon>
        <taxon>Flavobacteriaceae</taxon>
        <taxon>Algibacter</taxon>
    </lineage>
</organism>
<feature type="transmembrane region" description="Helical" evidence="2">
    <location>
        <begin position="13"/>
        <end position="37"/>
    </location>
</feature>
<accession>A0A1I1PN54</accession>
<comment type="similarity">
    <text evidence="1">Belongs to the bacterial sugar transferase family.</text>
</comment>
<protein>
    <submittedName>
        <fullName evidence="4">Sugar transferase involved in LPS biosynthesis (Colanic, teichoic acid)</fullName>
    </submittedName>
</protein>
<dbReference type="RefSeq" id="WP_092850764.1">
    <property type="nucleotide sequence ID" value="NZ_FOMI01000003.1"/>
</dbReference>
<feature type="domain" description="Bacterial sugar transferase" evidence="3">
    <location>
        <begin position="8"/>
        <end position="183"/>
    </location>
</feature>
<keyword evidence="2" id="KW-0472">Membrane</keyword>
<sequence length="205" mass="23688">MTPYLVLKQILDIIIALIALILLSPIFIFVLIFLLFANKGKPFFFQNRPGKNEKLFKIIKFKTMNDNTDENGELLPFKDRVTNVGLFIRKYSLDEIPQLINVLKGDMSIIGPRPLLVSYLPLYNKEQRKRHSIKPGVTGWAQVNGRNAISWEEKFKLDVWYVQNISFKTDIKIILMTIKKVIKKEDINSSGKVNMEAFKGNTQVQ</sequence>
<dbReference type="STRING" id="870482.SAMN04487987_103380"/>
<evidence type="ECO:0000256" key="1">
    <source>
        <dbReference type="ARBA" id="ARBA00006464"/>
    </source>
</evidence>
<keyword evidence="2" id="KW-0812">Transmembrane</keyword>
<evidence type="ECO:0000313" key="5">
    <source>
        <dbReference type="Proteomes" id="UP000199439"/>
    </source>
</evidence>
<keyword evidence="2" id="KW-1133">Transmembrane helix</keyword>
<dbReference type="PANTHER" id="PTHR30576:SF8">
    <property type="entry name" value="UNDECAPRENYL-PHOSPHATE GALACTOSE PHOSPHOTRANSFERASE"/>
    <property type="match status" value="1"/>
</dbReference>
<dbReference type="Pfam" id="PF02397">
    <property type="entry name" value="Bac_transf"/>
    <property type="match status" value="1"/>
</dbReference>
<name>A0A1I1PN54_9FLAO</name>
<gene>
    <name evidence="4" type="ORF">SAMN04487987_103380</name>
</gene>
<dbReference type="OrthoDB" id="9808602at2"/>